<evidence type="ECO:0000313" key="3">
    <source>
        <dbReference type="Proteomes" id="UP000053859"/>
    </source>
</evidence>
<dbReference type="OrthoDB" id="4333698at2"/>
<keyword evidence="3" id="KW-1185">Reference proteome</keyword>
<evidence type="ECO:0000313" key="2">
    <source>
        <dbReference type="EMBL" id="GAP52367.1"/>
    </source>
</evidence>
<dbReference type="Proteomes" id="UP000053859">
    <property type="component" value="Unassembled WGS sequence"/>
</dbReference>
<proteinExistence type="predicted"/>
<keyword evidence="1" id="KW-0472">Membrane</keyword>
<feature type="transmembrane region" description="Helical" evidence="1">
    <location>
        <begin position="245"/>
        <end position="263"/>
    </location>
</feature>
<keyword evidence="1" id="KW-1133">Transmembrane helix</keyword>
<name>A0A0K8PWU2_STRAJ</name>
<dbReference type="AlphaFoldDB" id="A0A0K8PWU2"/>
<organism evidence="2 3">
    <name type="scientific">Streptomyces azureus</name>
    <dbReference type="NCBI Taxonomy" id="146537"/>
    <lineage>
        <taxon>Bacteria</taxon>
        <taxon>Bacillati</taxon>
        <taxon>Actinomycetota</taxon>
        <taxon>Actinomycetes</taxon>
        <taxon>Kitasatosporales</taxon>
        <taxon>Streptomycetaceae</taxon>
        <taxon>Streptomyces</taxon>
    </lineage>
</organism>
<feature type="transmembrane region" description="Helical" evidence="1">
    <location>
        <begin position="121"/>
        <end position="143"/>
    </location>
</feature>
<feature type="transmembrane region" description="Helical" evidence="1">
    <location>
        <begin position="20"/>
        <end position="37"/>
    </location>
</feature>
<dbReference type="RefSeq" id="WP_059423476.1">
    <property type="nucleotide sequence ID" value="NZ_DF968422.1"/>
</dbReference>
<protein>
    <submittedName>
        <fullName evidence="2">Cytochrome d ubiquinol oxidase</fullName>
    </submittedName>
</protein>
<dbReference type="PATRIC" id="fig|146537.3.peg.7613"/>
<sequence>MKSWLRLLGCELRRTLPRLLPVAILLLLTVGITLQALNVQRVAHNNLQNVRLGLTKLTPEHCAEDAANLPPDVPADAFLKDCLAGLEGTRAAYENIEAGFAAHAEQLGMAQHPLGAVGWTFGWFATAPGLLSILVLAAFFTAGEWSRGTAVPLLLQEQRLWRLLSAKAAVLWVWSLLAAAATSAGVWLLAVTHTRRAFPLHRMVAADEVSAYTLQRAGTGLLVLGVACVAAVGLAAVVRMPLRTVLIGVLVLALATLPVTTWLPGPVLADGMGLSHGLNVYDHLWTSAVDSAAPAAVRALPWMALLCLALWQAWRTRPRDLV</sequence>
<feature type="transmembrane region" description="Helical" evidence="1">
    <location>
        <begin position="164"/>
        <end position="190"/>
    </location>
</feature>
<gene>
    <name evidence="2" type="ORF">SAZU_7242</name>
</gene>
<reference evidence="2" key="1">
    <citation type="journal article" date="2015" name="Genome Announc.">
        <title>Draft Genome Sequence of Thiostrepton-Producing Streptomyces azureus ATCC 14921.</title>
        <authorList>
            <person name="Sakihara K."/>
            <person name="Maeda J."/>
            <person name="Tashiro K."/>
            <person name="Fujino Y."/>
            <person name="Kuhara S."/>
            <person name="Ohshima T."/>
            <person name="Ogata S."/>
            <person name="Doi K."/>
        </authorList>
    </citation>
    <scope>NUCLEOTIDE SEQUENCE [LARGE SCALE GENOMIC DNA]</scope>
    <source>
        <strain evidence="2">ATCC14921</strain>
    </source>
</reference>
<feature type="transmembrane region" description="Helical" evidence="1">
    <location>
        <begin position="217"/>
        <end position="238"/>
    </location>
</feature>
<dbReference type="EMBL" id="DF968422">
    <property type="protein sequence ID" value="GAP52367.1"/>
    <property type="molecule type" value="Genomic_DNA"/>
</dbReference>
<evidence type="ECO:0000256" key="1">
    <source>
        <dbReference type="SAM" id="Phobius"/>
    </source>
</evidence>
<keyword evidence="1" id="KW-0812">Transmembrane</keyword>
<accession>A0A0K8PWU2</accession>
<feature type="transmembrane region" description="Helical" evidence="1">
    <location>
        <begin position="295"/>
        <end position="314"/>
    </location>
</feature>